<reference evidence="2" key="2">
    <citation type="submission" date="2022-03" db="EMBL/GenBank/DDBJ databases">
        <title>Draft title - Genomic analysis of global carrot germplasm unveils the trajectory of domestication and the origin of high carotenoid orange carrot.</title>
        <authorList>
            <person name="Iorizzo M."/>
            <person name="Ellison S."/>
            <person name="Senalik D."/>
            <person name="Macko-Podgorni A."/>
            <person name="Grzebelus D."/>
            <person name="Bostan H."/>
            <person name="Rolling W."/>
            <person name="Curaba J."/>
            <person name="Simon P."/>
        </authorList>
    </citation>
    <scope>NUCLEOTIDE SEQUENCE</scope>
    <source>
        <tissue evidence="2">Leaf</tissue>
    </source>
</reference>
<evidence type="ECO:0000259" key="1">
    <source>
        <dbReference type="Pfam" id="PF00646"/>
    </source>
</evidence>
<dbReference type="EMBL" id="CP093343">
    <property type="protein sequence ID" value="WOG83011.1"/>
    <property type="molecule type" value="Genomic_DNA"/>
</dbReference>
<dbReference type="SUPFAM" id="SSF81383">
    <property type="entry name" value="F-box domain"/>
    <property type="match status" value="1"/>
</dbReference>
<feature type="domain" description="F-box" evidence="1">
    <location>
        <begin position="22"/>
        <end position="63"/>
    </location>
</feature>
<dbReference type="InterPro" id="IPR053781">
    <property type="entry name" value="F-box_AtFBL13-like"/>
</dbReference>
<dbReference type="Gene3D" id="3.80.10.10">
    <property type="entry name" value="Ribonuclease Inhibitor"/>
    <property type="match status" value="1"/>
</dbReference>
<accession>A0AAF1AJZ2</accession>
<dbReference type="AlphaFoldDB" id="A0AAF1AJZ2"/>
<protein>
    <recommendedName>
        <fullName evidence="1">F-box domain-containing protein</fullName>
    </recommendedName>
</protein>
<dbReference type="CDD" id="cd22160">
    <property type="entry name" value="F-box_AtFBL13-like"/>
    <property type="match status" value="1"/>
</dbReference>
<organism evidence="2 3">
    <name type="scientific">Daucus carota subsp. sativus</name>
    <name type="common">Carrot</name>
    <dbReference type="NCBI Taxonomy" id="79200"/>
    <lineage>
        <taxon>Eukaryota</taxon>
        <taxon>Viridiplantae</taxon>
        <taxon>Streptophyta</taxon>
        <taxon>Embryophyta</taxon>
        <taxon>Tracheophyta</taxon>
        <taxon>Spermatophyta</taxon>
        <taxon>Magnoliopsida</taxon>
        <taxon>eudicotyledons</taxon>
        <taxon>Gunneridae</taxon>
        <taxon>Pentapetalae</taxon>
        <taxon>asterids</taxon>
        <taxon>campanulids</taxon>
        <taxon>Apiales</taxon>
        <taxon>Apiaceae</taxon>
        <taxon>Apioideae</taxon>
        <taxon>Scandiceae</taxon>
        <taxon>Daucinae</taxon>
        <taxon>Daucus</taxon>
        <taxon>Daucus sect. Daucus</taxon>
    </lineage>
</organism>
<dbReference type="InterPro" id="IPR036047">
    <property type="entry name" value="F-box-like_dom_sf"/>
</dbReference>
<keyword evidence="3" id="KW-1185">Reference proteome</keyword>
<evidence type="ECO:0000313" key="3">
    <source>
        <dbReference type="Proteomes" id="UP000077755"/>
    </source>
</evidence>
<dbReference type="InterPro" id="IPR053197">
    <property type="entry name" value="F-box_SCFL_complex_component"/>
</dbReference>
<dbReference type="PANTHER" id="PTHR34223:SF51">
    <property type="entry name" value="OS06G0556300 PROTEIN"/>
    <property type="match status" value="1"/>
</dbReference>
<dbReference type="Pfam" id="PF00646">
    <property type="entry name" value="F-box"/>
    <property type="match status" value="1"/>
</dbReference>
<evidence type="ECO:0000313" key="2">
    <source>
        <dbReference type="EMBL" id="WOG83011.1"/>
    </source>
</evidence>
<dbReference type="InterPro" id="IPR001810">
    <property type="entry name" value="F-box_dom"/>
</dbReference>
<dbReference type="Proteomes" id="UP000077755">
    <property type="component" value="Chromosome 1"/>
</dbReference>
<proteinExistence type="predicted"/>
<name>A0AAF1AJZ2_DAUCS</name>
<dbReference type="PANTHER" id="PTHR34223">
    <property type="entry name" value="OS11G0201299 PROTEIN"/>
    <property type="match status" value="1"/>
</dbReference>
<dbReference type="InterPro" id="IPR032675">
    <property type="entry name" value="LRR_dom_sf"/>
</dbReference>
<gene>
    <name evidence="2" type="ORF">DCAR_0102184</name>
</gene>
<sequence length="631" mass="71376">MEFRIRKKMRTGNGSVQGEDRISSLSNDLIHKILSNVDTRTAVQTSVLSKRWELVWKTLPFLKFDGYGKYFNRKEAQFSRFVDKVFTNRNDESQILNLELNVKKVIGPDLVENYVQSAISHSVHDLHVDLCHTYSLSIFTSTWLKELKLTMRPGSEGVLRSDCWSLPVLTNLHLICAHHSHKLSMSLFTCLPALETLCLDHCYLPDSFRLPTLRVLCLARCDMPEIVWHLPALSSLELDDVVFSANMNELLSVLVRLQSLALSFRRKNKQQCFIISCPELLNLELRSSSMTTTSSLTGNIVVMAPNLRSFSSLGIFPVMCGVSKLENVNIKLRGCFKHKSKFPLESLKQYYHRFIFMFPGLGNAKILTLDLDTVEALIAVSDFLARFPSPFYNLKFLKLPKGYQLSSLSGALKGYLLGGSPEASIVTGLTQFTLMAVGNVSYHFNPESDLVSLPGWKALLREPVARAGNAQASSSRETSGFRLWRGHEVKSVYVSLLERITKEYPDTLKHITAKVNVIQTMMLNVFCTTVTSYMNTAVADVTAAMITEYRALFSDLQRWGFDISWLVRRLNYVEELRNSKPLINELRAIFSRVHDMQTLSPEKMTEIHKAFGTMDAGLSLHFIGDNLLPSS</sequence>
<dbReference type="SUPFAM" id="SSF52047">
    <property type="entry name" value="RNI-like"/>
    <property type="match status" value="1"/>
</dbReference>
<reference evidence="2" key="1">
    <citation type="journal article" date="2016" name="Nat. Genet.">
        <title>A high-quality carrot genome assembly provides new insights into carotenoid accumulation and asterid genome evolution.</title>
        <authorList>
            <person name="Iorizzo M."/>
            <person name="Ellison S."/>
            <person name="Senalik D."/>
            <person name="Zeng P."/>
            <person name="Satapoomin P."/>
            <person name="Huang J."/>
            <person name="Bowman M."/>
            <person name="Iovene M."/>
            <person name="Sanseverino W."/>
            <person name="Cavagnaro P."/>
            <person name="Yildiz M."/>
            <person name="Macko-Podgorni A."/>
            <person name="Moranska E."/>
            <person name="Grzebelus E."/>
            <person name="Grzebelus D."/>
            <person name="Ashrafi H."/>
            <person name="Zheng Z."/>
            <person name="Cheng S."/>
            <person name="Spooner D."/>
            <person name="Van Deynze A."/>
            <person name="Simon P."/>
        </authorList>
    </citation>
    <scope>NUCLEOTIDE SEQUENCE</scope>
    <source>
        <tissue evidence="2">Leaf</tissue>
    </source>
</reference>